<dbReference type="RefSeq" id="WP_193915535.1">
    <property type="nucleotide sequence ID" value="NZ_JADEXS020000001.1"/>
</dbReference>
<dbReference type="EMBL" id="JADEXS010000096">
    <property type="protein sequence ID" value="MBE9022671.1"/>
    <property type="molecule type" value="Genomic_DNA"/>
</dbReference>
<keyword evidence="2" id="KW-1185">Reference proteome</keyword>
<sequence length="77" mass="8553">MSTVIELARPKFCKGQKVEFIGGLGTIIQCCRNSGHWSYLVEMEMGAEPETARIGCETTILLFETDIILLEDYPLAA</sequence>
<evidence type="ECO:0000313" key="2">
    <source>
        <dbReference type="Proteomes" id="UP000622533"/>
    </source>
</evidence>
<protein>
    <submittedName>
        <fullName evidence="1">Uncharacterized protein</fullName>
    </submittedName>
</protein>
<comment type="caution">
    <text evidence="1">The sequence shown here is derived from an EMBL/GenBank/DDBJ whole genome shotgun (WGS) entry which is preliminary data.</text>
</comment>
<dbReference type="Proteomes" id="UP000622533">
    <property type="component" value="Unassembled WGS sequence"/>
</dbReference>
<proteinExistence type="predicted"/>
<reference evidence="1" key="1">
    <citation type="submission" date="2020-10" db="EMBL/GenBank/DDBJ databases">
        <authorList>
            <person name="Castelo-Branco R."/>
            <person name="Eusebio N."/>
            <person name="Adriana R."/>
            <person name="Vieira A."/>
            <person name="Brugerolle De Fraissinette N."/>
            <person name="Rezende De Castro R."/>
            <person name="Schneider M.P."/>
            <person name="Vasconcelos V."/>
            <person name="Leao P.N."/>
        </authorList>
    </citation>
    <scope>NUCLEOTIDE SEQUENCE</scope>
    <source>
        <strain evidence="1">LEGE 12446</strain>
    </source>
</reference>
<gene>
    <name evidence="1" type="ORF">IQ276_09580</name>
</gene>
<evidence type="ECO:0000313" key="1">
    <source>
        <dbReference type="EMBL" id="MBE9022671.1"/>
    </source>
</evidence>
<dbReference type="AlphaFoldDB" id="A0A8J6ZP24"/>
<accession>A0A8J6ZP24</accession>
<name>A0A8J6ZP24_DESMC</name>
<organism evidence="1 2">
    <name type="scientific">Desmonostoc muscorum LEGE 12446</name>
    <dbReference type="NCBI Taxonomy" id="1828758"/>
    <lineage>
        <taxon>Bacteria</taxon>
        <taxon>Bacillati</taxon>
        <taxon>Cyanobacteriota</taxon>
        <taxon>Cyanophyceae</taxon>
        <taxon>Nostocales</taxon>
        <taxon>Nostocaceae</taxon>
        <taxon>Desmonostoc</taxon>
    </lineage>
</organism>